<dbReference type="InterPro" id="IPR050577">
    <property type="entry name" value="MAPR/NEUFC/NENF-like"/>
</dbReference>
<proteinExistence type="evidence at transcript level"/>
<dbReference type="HOGENOM" id="CLU_1273424_0_0_1"/>
<dbReference type="InterPro" id="IPR001199">
    <property type="entry name" value="Cyt_B5-like_heme/steroid-bd"/>
</dbReference>
<keyword evidence="2" id="KW-1133">Transmembrane helix</keyword>
<protein>
    <submittedName>
        <fullName evidence="4">AT07779p</fullName>
    </submittedName>
</protein>
<evidence type="ECO:0000256" key="2">
    <source>
        <dbReference type="SAM" id="Phobius"/>
    </source>
</evidence>
<name>Q6NMU0_DROME</name>
<evidence type="ECO:0000259" key="3">
    <source>
        <dbReference type="SMART" id="SM01117"/>
    </source>
</evidence>
<dbReference type="PANTHER" id="PTHR10281:SF76">
    <property type="entry name" value="CALCUTTA CUP-RELATED"/>
    <property type="match status" value="1"/>
</dbReference>
<dbReference type="SUPFAM" id="SSF55856">
    <property type="entry name" value="Cytochrome b5-like heme/steroid binding domain"/>
    <property type="match status" value="1"/>
</dbReference>
<feature type="domain" description="Cytochrome b5 heme-binding" evidence="3">
    <location>
        <begin position="59"/>
        <end position="144"/>
    </location>
</feature>
<accession>Q6NMU0</accession>
<organism evidence="4">
    <name type="scientific">Drosophila melanogaster</name>
    <name type="common">Fruit fly</name>
    <dbReference type="NCBI Taxonomy" id="7227"/>
    <lineage>
        <taxon>Eukaryota</taxon>
        <taxon>Metazoa</taxon>
        <taxon>Ecdysozoa</taxon>
        <taxon>Arthropoda</taxon>
        <taxon>Hexapoda</taxon>
        <taxon>Insecta</taxon>
        <taxon>Pterygota</taxon>
        <taxon>Neoptera</taxon>
        <taxon>Endopterygota</taxon>
        <taxon>Diptera</taxon>
        <taxon>Brachycera</taxon>
        <taxon>Muscomorpha</taxon>
        <taxon>Ephydroidea</taxon>
        <taxon>Drosophilidae</taxon>
        <taxon>Drosophila</taxon>
        <taxon>Sophophora</taxon>
    </lineage>
</organism>
<reference evidence="4" key="1">
    <citation type="submission" date="2004-02" db="EMBL/GenBank/DDBJ databases">
        <authorList>
            <person name="Stapleton M."/>
            <person name="Carlson J."/>
            <person name="Chavez C."/>
            <person name="Frise E."/>
            <person name="George R."/>
            <person name="Pacleb J."/>
            <person name="Park S."/>
            <person name="Wan K."/>
            <person name="Yu C."/>
            <person name="Rubin G.M."/>
            <person name="Celniker S."/>
        </authorList>
    </citation>
    <scope>NUCLEOTIDE SEQUENCE</scope>
</reference>
<dbReference type="PANTHER" id="PTHR10281">
    <property type="entry name" value="MEMBRANE-ASSOCIATED PROGESTERONE RECEPTOR COMPONENT-RELATED"/>
    <property type="match status" value="1"/>
</dbReference>
<evidence type="ECO:0000256" key="1">
    <source>
        <dbReference type="ARBA" id="ARBA00038357"/>
    </source>
</evidence>
<feature type="transmembrane region" description="Helical" evidence="2">
    <location>
        <begin position="6"/>
        <end position="28"/>
    </location>
</feature>
<dbReference type="InterPro" id="IPR036400">
    <property type="entry name" value="Cyt_B5-like_heme/steroid_sf"/>
</dbReference>
<dbReference type="EMBL" id="BT011566">
    <property type="protein sequence ID" value="AAS15702.1"/>
    <property type="molecule type" value="mRNA"/>
</dbReference>
<dbReference type="ExpressionAtlas" id="Q6NMU0">
    <property type="expression patterns" value="baseline and differential"/>
</dbReference>
<dbReference type="SMART" id="SM01117">
    <property type="entry name" value="Cyt-b5"/>
    <property type="match status" value="1"/>
</dbReference>
<gene>
    <name evidence="4" type="primary">CG31858</name>
</gene>
<dbReference type="VEuPathDB" id="VectorBase:FBgn0051858"/>
<keyword evidence="2" id="KW-0472">Membrane</keyword>
<dbReference type="Pfam" id="PF00173">
    <property type="entry name" value="Cyt-b5"/>
    <property type="match status" value="1"/>
</dbReference>
<dbReference type="AlphaFoldDB" id="Q6NMU0"/>
<sequence>MDGELSAFGFTVNIVLAVLASVLVYLYAYWHYWVNEERNELTVSKLLATNLPDLPPIKLSLDQLLGFDGTRSDGRILVALRGKIYDVSSDFEEFGLTGTLSHVAGRDFTNYLKSIMDTHNSEINYVDRWESILETNYSCVGEVIDEQGNPFMGKIENHDVDVDVMEKTEEDMIEPIKANEKSMKSVNKVLTAETLPSDNKSQKCLEESNSKILIHAQISDC</sequence>
<keyword evidence="2" id="KW-0812">Transmembrane</keyword>
<dbReference type="OrthoDB" id="547796at2759"/>
<comment type="similarity">
    <text evidence="1">Belongs to the cytochrome b5 family. MAPR subfamily.</text>
</comment>
<evidence type="ECO:0000313" key="4">
    <source>
        <dbReference type="EMBL" id="AAS15702.1"/>
    </source>
</evidence>
<dbReference type="Gene3D" id="3.10.120.10">
    <property type="entry name" value="Cytochrome b5-like heme/steroid binding domain"/>
    <property type="match status" value="1"/>
</dbReference>